<dbReference type="Pfam" id="PF00384">
    <property type="entry name" value="Molybdopterin"/>
    <property type="match status" value="1"/>
</dbReference>
<dbReference type="PROSITE" id="PS51669">
    <property type="entry name" value="4FE4S_MOW_BIS_MGD"/>
    <property type="match status" value="1"/>
</dbReference>
<dbReference type="AlphaFoldDB" id="A0A6M2BQI6"/>
<comment type="caution">
    <text evidence="7">The sequence shown here is derived from an EMBL/GenBank/DDBJ whole genome shotgun (WGS) entry which is preliminary data.</text>
</comment>
<dbReference type="RefSeq" id="WP_166253511.1">
    <property type="nucleotide sequence ID" value="NZ_JAAMOW010000003.1"/>
</dbReference>
<dbReference type="Gene3D" id="3.40.228.10">
    <property type="entry name" value="Dimethylsulfoxide Reductase, domain 2"/>
    <property type="match status" value="1"/>
</dbReference>
<feature type="compositionally biased region" description="Basic and acidic residues" evidence="5">
    <location>
        <begin position="1"/>
        <end position="23"/>
    </location>
</feature>
<dbReference type="InterPro" id="IPR006656">
    <property type="entry name" value="Mopterin_OxRdtase"/>
</dbReference>
<sequence length="754" mass="82688">MTRTVIEEERAMQLETPGRDTRRGANPPTGADGEHATFCRLCEAHCGLVATVREGRVVKLAPDRDNPHSLGHVCVKGTSAAQITYDPDRVLKPLKRVGGAGEFVEVGWDQALDDIAATLKRIRREHGAEAIASYLGNPTSFASENFITQLELMAAMGSTRQYGASSQDTSARLLANHLAYGAPWTTGMPDLPSCDFLLIMGGNPMVSNGSLMWAPRIAHDLDAIAARGRVVVVDPRRSETAARYEHLPIQPNGDVWLLLGLLRVLLDETLLDEALLAASVSGWPALRGEVSRRDVEHCAVACGVPAQAIRELARGFVTARRASIYGRIGICRGPYATLVNFLLTAFNAITGSYDREGGTMFGREVFPREKPVVGGYGEARTRIGGVPAVAGFLASATMPDDILVDGPDKVRALLVTCGNPLLSAPGGERLEEALQALELMVSFDLYVNETNRLAHYILPGTSFLERADAPVIGFGFMIRPFLQYSDAVIKPLGEARDEFDSYLAIVRRMGLGAPAASKWRRRLGKWLRWTPRPLTLVDIGLRLGPVGDRFGLRRDGWSFKRLRAHPHGVMVDLPHPSKDWRERIAWPDRRIHVWHEVIEREFARLGADVAPREKFRLLSVREIRSLNSWMHNVGRLVRSQKPKLTMHPEDARELGVGEGDAVWISTAVARLQVPVTLSDEVVRGAVCYPHGWGHRGGSWQTANRTEGVNINRLLGLGLDAIEFVSGSSLIDGLPVSIERVGPAQADVKIQDRAA</sequence>
<organism evidence="7 8">
    <name type="scientific">Solimonas terrae</name>
    <dbReference type="NCBI Taxonomy" id="1396819"/>
    <lineage>
        <taxon>Bacteria</taxon>
        <taxon>Pseudomonadati</taxon>
        <taxon>Pseudomonadota</taxon>
        <taxon>Gammaproteobacteria</taxon>
        <taxon>Nevskiales</taxon>
        <taxon>Nevskiaceae</taxon>
        <taxon>Solimonas</taxon>
    </lineage>
</organism>
<reference evidence="7 8" key="1">
    <citation type="journal article" date="2014" name="Int. J. Syst. Evol. Microbiol.">
        <title>Solimonas terrae sp. nov., isolated from soil.</title>
        <authorList>
            <person name="Kim S.J."/>
            <person name="Moon J.Y."/>
            <person name="Weon H.Y."/>
            <person name="Ahn J.H."/>
            <person name="Chen W.M."/>
            <person name="Kwon S.W."/>
        </authorList>
    </citation>
    <scope>NUCLEOTIDE SEQUENCE [LARGE SCALE GENOMIC DNA]</scope>
    <source>
        <strain evidence="7 8">KIS83-12</strain>
    </source>
</reference>
<feature type="domain" description="4Fe-4S Mo/W bis-MGD-type" evidence="6">
    <location>
        <begin position="32"/>
        <end position="88"/>
    </location>
</feature>
<dbReference type="InterPro" id="IPR006963">
    <property type="entry name" value="Mopterin_OxRdtase_4Fe-4S_dom"/>
</dbReference>
<dbReference type="Gene3D" id="2.40.40.20">
    <property type="match status" value="1"/>
</dbReference>
<evidence type="ECO:0000256" key="5">
    <source>
        <dbReference type="SAM" id="MobiDB-lite"/>
    </source>
</evidence>
<keyword evidence="4" id="KW-0411">Iron-sulfur</keyword>
<dbReference type="InterPro" id="IPR006657">
    <property type="entry name" value="MoPterin_dinucl-bd_dom"/>
</dbReference>
<keyword evidence="2" id="KW-0479">Metal-binding</keyword>
<dbReference type="SUPFAM" id="SSF50692">
    <property type="entry name" value="ADC-like"/>
    <property type="match status" value="1"/>
</dbReference>
<keyword evidence="3" id="KW-0408">Iron</keyword>
<evidence type="ECO:0000256" key="1">
    <source>
        <dbReference type="ARBA" id="ARBA00010312"/>
    </source>
</evidence>
<comment type="similarity">
    <text evidence="1">Belongs to the prokaryotic molybdopterin-containing oxidoreductase family.</text>
</comment>
<protein>
    <submittedName>
        <fullName evidence="7">Molybdopterin-dependent oxidoreductase</fullName>
    </submittedName>
</protein>
<feature type="region of interest" description="Disordered" evidence="5">
    <location>
        <begin position="1"/>
        <end position="31"/>
    </location>
</feature>
<gene>
    <name evidence="7" type="ORF">G7Y85_06125</name>
</gene>
<dbReference type="SUPFAM" id="SSF53706">
    <property type="entry name" value="Formate dehydrogenase/DMSO reductase, domains 1-3"/>
    <property type="match status" value="1"/>
</dbReference>
<evidence type="ECO:0000256" key="2">
    <source>
        <dbReference type="ARBA" id="ARBA00022723"/>
    </source>
</evidence>
<dbReference type="EMBL" id="JAAMOW010000003">
    <property type="protein sequence ID" value="NGY04333.1"/>
    <property type="molecule type" value="Genomic_DNA"/>
</dbReference>
<dbReference type="InterPro" id="IPR009010">
    <property type="entry name" value="Asp_de-COase-like_dom_sf"/>
</dbReference>
<evidence type="ECO:0000259" key="6">
    <source>
        <dbReference type="PROSITE" id="PS51669"/>
    </source>
</evidence>
<dbReference type="Gene3D" id="3.40.50.740">
    <property type="match status" value="1"/>
</dbReference>
<dbReference type="InterPro" id="IPR050612">
    <property type="entry name" value="Prok_Mopterin_Oxidored"/>
</dbReference>
<dbReference type="GO" id="GO:0016491">
    <property type="term" value="F:oxidoreductase activity"/>
    <property type="evidence" value="ECO:0007669"/>
    <property type="project" value="InterPro"/>
</dbReference>
<accession>A0A6M2BQI6</accession>
<dbReference type="Proteomes" id="UP000472676">
    <property type="component" value="Unassembled WGS sequence"/>
</dbReference>
<evidence type="ECO:0000313" key="7">
    <source>
        <dbReference type="EMBL" id="NGY04333.1"/>
    </source>
</evidence>
<evidence type="ECO:0000256" key="3">
    <source>
        <dbReference type="ARBA" id="ARBA00023004"/>
    </source>
</evidence>
<evidence type="ECO:0000313" key="8">
    <source>
        <dbReference type="Proteomes" id="UP000472676"/>
    </source>
</evidence>
<dbReference type="GO" id="GO:0046872">
    <property type="term" value="F:metal ion binding"/>
    <property type="evidence" value="ECO:0007669"/>
    <property type="project" value="UniProtKB-KW"/>
</dbReference>
<name>A0A6M2BQI6_9GAMM</name>
<dbReference type="PANTHER" id="PTHR43742:SF6">
    <property type="entry name" value="OXIDOREDUCTASE YYAE-RELATED"/>
    <property type="match status" value="1"/>
</dbReference>
<dbReference type="Gene3D" id="2.20.25.90">
    <property type="entry name" value="ADC-like domains"/>
    <property type="match status" value="1"/>
</dbReference>
<dbReference type="SMART" id="SM00926">
    <property type="entry name" value="Molybdop_Fe4S4"/>
    <property type="match status" value="1"/>
</dbReference>
<keyword evidence="8" id="KW-1185">Reference proteome</keyword>
<dbReference type="GO" id="GO:0043546">
    <property type="term" value="F:molybdopterin cofactor binding"/>
    <property type="evidence" value="ECO:0007669"/>
    <property type="project" value="InterPro"/>
</dbReference>
<dbReference type="GO" id="GO:0051536">
    <property type="term" value="F:iron-sulfur cluster binding"/>
    <property type="evidence" value="ECO:0007669"/>
    <property type="project" value="UniProtKB-KW"/>
</dbReference>
<evidence type="ECO:0000256" key="4">
    <source>
        <dbReference type="ARBA" id="ARBA00023014"/>
    </source>
</evidence>
<dbReference type="Pfam" id="PF01568">
    <property type="entry name" value="Molydop_binding"/>
    <property type="match status" value="1"/>
</dbReference>
<proteinExistence type="inferred from homology"/>
<dbReference type="Pfam" id="PF04879">
    <property type="entry name" value="Molybdop_Fe4S4"/>
    <property type="match status" value="1"/>
</dbReference>
<dbReference type="PANTHER" id="PTHR43742">
    <property type="entry name" value="TRIMETHYLAMINE-N-OXIDE REDUCTASE"/>
    <property type="match status" value="1"/>
</dbReference>